<feature type="region of interest" description="Disordered" evidence="1">
    <location>
        <begin position="269"/>
        <end position="290"/>
    </location>
</feature>
<protein>
    <recommendedName>
        <fullName evidence="2">Retrovirus-related Pol polyprotein from transposon TNT 1-94-like beta-barrel domain-containing protein</fullName>
    </recommendedName>
</protein>
<feature type="region of interest" description="Disordered" evidence="1">
    <location>
        <begin position="439"/>
        <end position="482"/>
    </location>
</feature>
<evidence type="ECO:0000256" key="1">
    <source>
        <dbReference type="SAM" id="MobiDB-lite"/>
    </source>
</evidence>
<gene>
    <name evidence="3" type="ORF">Tci_233987</name>
</gene>
<feature type="domain" description="Retrovirus-related Pol polyprotein from transposon TNT 1-94-like beta-barrel" evidence="2">
    <location>
        <begin position="79"/>
        <end position="139"/>
    </location>
</feature>
<feature type="compositionally biased region" description="Basic and acidic residues" evidence="1">
    <location>
        <begin position="443"/>
        <end position="456"/>
    </location>
</feature>
<accession>A0A699GXL4</accession>
<dbReference type="InterPro" id="IPR054722">
    <property type="entry name" value="PolX-like_BBD"/>
</dbReference>
<feature type="region of interest" description="Disordered" evidence="1">
    <location>
        <begin position="202"/>
        <end position="253"/>
    </location>
</feature>
<feature type="compositionally biased region" description="Polar residues" evidence="1">
    <location>
        <begin position="277"/>
        <end position="286"/>
    </location>
</feature>
<feature type="compositionally biased region" description="Acidic residues" evidence="1">
    <location>
        <begin position="463"/>
        <end position="482"/>
    </location>
</feature>
<organism evidence="3">
    <name type="scientific">Tanacetum cinerariifolium</name>
    <name type="common">Dalmatian daisy</name>
    <name type="synonym">Chrysanthemum cinerariifolium</name>
    <dbReference type="NCBI Taxonomy" id="118510"/>
    <lineage>
        <taxon>Eukaryota</taxon>
        <taxon>Viridiplantae</taxon>
        <taxon>Streptophyta</taxon>
        <taxon>Embryophyta</taxon>
        <taxon>Tracheophyta</taxon>
        <taxon>Spermatophyta</taxon>
        <taxon>Magnoliopsida</taxon>
        <taxon>eudicotyledons</taxon>
        <taxon>Gunneridae</taxon>
        <taxon>Pentapetalae</taxon>
        <taxon>asterids</taxon>
        <taxon>campanulids</taxon>
        <taxon>Asterales</taxon>
        <taxon>Asteraceae</taxon>
        <taxon>Asteroideae</taxon>
        <taxon>Anthemideae</taxon>
        <taxon>Anthemidinae</taxon>
        <taxon>Tanacetum</taxon>
    </lineage>
</organism>
<comment type="caution">
    <text evidence="3">The sequence shown here is derived from an EMBL/GenBank/DDBJ whole genome shotgun (WGS) entry which is preliminary data.</text>
</comment>
<name>A0A699GXL4_TANCI</name>
<reference evidence="3" key="1">
    <citation type="journal article" date="2019" name="Sci. Rep.">
        <title>Draft genome of Tanacetum cinerariifolium, the natural source of mosquito coil.</title>
        <authorList>
            <person name="Yamashiro T."/>
            <person name="Shiraishi A."/>
            <person name="Satake H."/>
            <person name="Nakayama K."/>
        </authorList>
    </citation>
    <scope>NUCLEOTIDE SEQUENCE</scope>
</reference>
<dbReference type="Pfam" id="PF22936">
    <property type="entry name" value="Pol_BBD"/>
    <property type="match status" value="1"/>
</dbReference>
<evidence type="ECO:0000313" key="3">
    <source>
        <dbReference type="EMBL" id="GEW62011.1"/>
    </source>
</evidence>
<sequence>MGRGYDRGQEAKQKQVKIIKDKRDKVQAEYHVLELQPEGPLLESVSKLVASRDKEVNMAARDSDDALVFYVENTVKDLIMDSGASFHATYCKKELERFKLHSGKVCLADDKTLDIANVRDVILKTSFGTSWTLKDVRVVYSKGGMAREGYKSHTLKAAQMKCDTAFRIRRVTMLSKAETSHLWTRFMKLENDSLVVKHGLSSEITQSPGGSSDMSDESKNSGSFEDSKISDEEYSEYGASSKEEGSDSIFGLPAGKKASQSLWMFRVQEEQDENKSFDQPTQTSIDHQPPKEMSVRELLLQEKLHKALQAVCEKLIQQKQVANIDQTPLHEMSIQDIEDLKQHYIDEMECEDKIDELKGKFNGMSIEINKKKELHYLEQVANINTYPSRRFRSFCYDDNDDDYDYKESTIPLNEIESQEPLSNAITPILPTFKDLDDSLIMGNEDRSTNPEKESNEFIKSSVEDLDPIPSESEDTSGSDNECDLSLCENNSMSGNPTPYSNFEVESLSPAPIPYEDSDPLLKETDILLSYFDNYLPKYETFSFDIEEKSSDSTTTHSDYSLPDYDVFYFDDDHIEEKSSGNTTTHSDCSLPEYDSFIFYLSIDPFPPADRSVSHHEEFADELTHIISSPEYDCFYFNTETGSGELTILLEENVSKYSTKEFTSPELNDFHLLLSDCDFTFSKEFSENDLLVSFPSGNKDKVFDPGIFIIKRVQSKRFHIFPLDDFPTFSFVVDSLLLIDPSEIKTFLSFPFGNKDKVFDPGIFFINGVFSFYKKNSTSSE</sequence>
<dbReference type="EMBL" id="BKCJ010066240">
    <property type="protein sequence ID" value="GEW62011.1"/>
    <property type="molecule type" value="Genomic_DNA"/>
</dbReference>
<dbReference type="AlphaFoldDB" id="A0A699GXL4"/>
<proteinExistence type="predicted"/>
<feature type="compositionally biased region" description="Polar residues" evidence="1">
    <location>
        <begin position="202"/>
        <end position="213"/>
    </location>
</feature>
<evidence type="ECO:0000259" key="2">
    <source>
        <dbReference type="Pfam" id="PF22936"/>
    </source>
</evidence>